<dbReference type="Proteomes" id="UP000095746">
    <property type="component" value="Unassembled WGS sequence"/>
</dbReference>
<dbReference type="EMBL" id="CYZT01000266">
    <property type="protein sequence ID" value="CUP13736.1"/>
    <property type="molecule type" value="Genomic_DNA"/>
</dbReference>
<evidence type="ECO:0000313" key="1">
    <source>
        <dbReference type="EMBL" id="CUP13736.1"/>
    </source>
</evidence>
<gene>
    <name evidence="1" type="ORF">ERS852411_02723</name>
</gene>
<reference evidence="1 2" key="1">
    <citation type="submission" date="2015-09" db="EMBL/GenBank/DDBJ databases">
        <authorList>
            <consortium name="Pathogen Informatics"/>
        </authorList>
    </citation>
    <scope>NUCLEOTIDE SEQUENCE [LARGE SCALE GENOMIC DNA]</scope>
    <source>
        <strain evidence="1 2">2789STDY5608854</strain>
    </source>
</reference>
<protein>
    <submittedName>
        <fullName evidence="1">Uncharacterized protein</fullName>
    </submittedName>
</protein>
<proteinExistence type="predicted"/>
<dbReference type="AlphaFoldDB" id="A0A174KTH6"/>
<organism evidence="1 2">
    <name type="scientific">Flavonifractor plautii</name>
    <name type="common">Fusobacterium plautii</name>
    <dbReference type="NCBI Taxonomy" id="292800"/>
    <lineage>
        <taxon>Bacteria</taxon>
        <taxon>Bacillati</taxon>
        <taxon>Bacillota</taxon>
        <taxon>Clostridia</taxon>
        <taxon>Eubacteriales</taxon>
        <taxon>Oscillospiraceae</taxon>
        <taxon>Flavonifractor</taxon>
    </lineage>
</organism>
<name>A0A174KTH6_FLAPL</name>
<evidence type="ECO:0000313" key="2">
    <source>
        <dbReference type="Proteomes" id="UP000095746"/>
    </source>
</evidence>
<accession>A0A174KTH6</accession>
<sequence length="86" mass="9542">MLDPRARVWLPTPWMMPSFAMASMYPADQSAASLPSTKPLRSGWAVGRIPRARAKSTVARSRFMGSSALQLVPSPWRIPAAVSWRM</sequence>